<proteinExistence type="predicted"/>
<reference evidence="2" key="1">
    <citation type="journal article" date="2007" name="Nature">
        <title>The grapevine genome sequence suggests ancestral hexaploidization in major angiosperm phyla.</title>
        <authorList>
            <consortium name="The French-Italian Public Consortium for Grapevine Genome Characterization."/>
            <person name="Jaillon O."/>
            <person name="Aury J.-M."/>
            <person name="Noel B."/>
            <person name="Policriti A."/>
            <person name="Clepet C."/>
            <person name="Casagrande A."/>
            <person name="Choisne N."/>
            <person name="Aubourg S."/>
            <person name="Vitulo N."/>
            <person name="Jubin C."/>
            <person name="Vezzi A."/>
            <person name="Legeai F."/>
            <person name="Hugueney P."/>
            <person name="Dasilva C."/>
            <person name="Horner D."/>
            <person name="Mica E."/>
            <person name="Jublot D."/>
            <person name="Poulain J."/>
            <person name="Bruyere C."/>
            <person name="Billault A."/>
            <person name="Segurens B."/>
            <person name="Gouyvenoux M."/>
            <person name="Ugarte E."/>
            <person name="Cattonaro F."/>
            <person name="Anthouard V."/>
            <person name="Vico V."/>
            <person name="Del Fabbro C."/>
            <person name="Alaux M."/>
            <person name="Di Gaspero G."/>
            <person name="Dumas V."/>
            <person name="Felice N."/>
            <person name="Paillard S."/>
            <person name="Juman I."/>
            <person name="Moroldo M."/>
            <person name="Scalabrin S."/>
            <person name="Canaguier A."/>
            <person name="Le Clainche I."/>
            <person name="Malacrida G."/>
            <person name="Durand E."/>
            <person name="Pesole G."/>
            <person name="Laucou V."/>
            <person name="Chatelet P."/>
            <person name="Merdinoglu D."/>
            <person name="Delledonne M."/>
            <person name="Pezzotti M."/>
            <person name="Lecharny A."/>
            <person name="Scarpelli C."/>
            <person name="Artiguenave F."/>
            <person name="Pe M.E."/>
            <person name="Valle G."/>
            <person name="Morgante M."/>
            <person name="Caboche M."/>
            <person name="Adam-Blondon A.-F."/>
            <person name="Weissenbach J."/>
            <person name="Quetier F."/>
            <person name="Wincker P."/>
        </authorList>
    </citation>
    <scope>NUCLEOTIDE SEQUENCE [LARGE SCALE GENOMIC DNA]</scope>
    <source>
        <strain evidence="2">cv. Pinot noir / PN40024</strain>
    </source>
</reference>
<gene>
    <name evidence="1" type="ordered locus">VIT_10s0003g03620</name>
</gene>
<keyword evidence="2" id="KW-1185">Reference proteome</keyword>
<protein>
    <submittedName>
        <fullName evidence="1">Uncharacterized protein</fullName>
    </submittedName>
</protein>
<dbReference type="InParanoid" id="D7TK79"/>
<dbReference type="Proteomes" id="UP000009183">
    <property type="component" value="Chromosome 10"/>
</dbReference>
<accession>D7TK79</accession>
<name>D7TK79_VITVI</name>
<dbReference type="HOGENOM" id="CLU_2982967_0_0_1"/>
<organism evidence="1 2">
    <name type="scientific">Vitis vinifera</name>
    <name type="common">Grape</name>
    <dbReference type="NCBI Taxonomy" id="29760"/>
    <lineage>
        <taxon>Eukaryota</taxon>
        <taxon>Viridiplantae</taxon>
        <taxon>Streptophyta</taxon>
        <taxon>Embryophyta</taxon>
        <taxon>Tracheophyta</taxon>
        <taxon>Spermatophyta</taxon>
        <taxon>Magnoliopsida</taxon>
        <taxon>eudicotyledons</taxon>
        <taxon>Gunneridae</taxon>
        <taxon>Pentapetalae</taxon>
        <taxon>rosids</taxon>
        <taxon>Vitales</taxon>
        <taxon>Vitaceae</taxon>
        <taxon>Viteae</taxon>
        <taxon>Vitis</taxon>
    </lineage>
</organism>
<dbReference type="AlphaFoldDB" id="D7TK79"/>
<sequence>MHTEPYHEIDWAKLRLLCAKRITTTPIPSYKMCFGVGFITLVSQFSNIGPSPKLKRGL</sequence>
<evidence type="ECO:0000313" key="1">
    <source>
        <dbReference type="EMBL" id="CBI30901.3"/>
    </source>
</evidence>
<evidence type="ECO:0000313" key="2">
    <source>
        <dbReference type="Proteomes" id="UP000009183"/>
    </source>
</evidence>
<dbReference type="EMBL" id="FN595992">
    <property type="protein sequence ID" value="CBI30901.3"/>
    <property type="molecule type" value="Genomic_DNA"/>
</dbReference>
<dbReference type="PaxDb" id="29760-VIT_10s0003g03620.t01"/>
<dbReference type="STRING" id="29760.D7TK79"/>